<dbReference type="RefSeq" id="XP_001241153.2">
    <property type="nucleotide sequence ID" value="XM_001241152.2"/>
</dbReference>
<reference evidence="11" key="2">
    <citation type="journal article" date="2010" name="Genome Res.">
        <title>Population genomic sequencing of Coccidioides fungi reveals recent hybridization and transposon control.</title>
        <authorList>
            <person name="Neafsey D.E."/>
            <person name="Barker B.M."/>
            <person name="Sharpton T.J."/>
            <person name="Stajich J.E."/>
            <person name="Park D.J."/>
            <person name="Whiston E."/>
            <person name="Hung C.-Y."/>
            <person name="McMahan C."/>
            <person name="White J."/>
            <person name="Sykes S."/>
            <person name="Heiman D."/>
            <person name="Young S."/>
            <person name="Zeng Q."/>
            <person name="Abouelleil A."/>
            <person name="Aftuck L."/>
            <person name="Bessette D."/>
            <person name="Brown A."/>
            <person name="FitzGerald M."/>
            <person name="Lui A."/>
            <person name="Macdonald J.P."/>
            <person name="Priest M."/>
            <person name="Orbach M.J."/>
            <person name="Galgiani J.N."/>
            <person name="Kirkland T.N."/>
            <person name="Cole G.T."/>
            <person name="Birren B.W."/>
            <person name="Henn M.R."/>
            <person name="Taylor J.W."/>
            <person name="Rounsley S.D."/>
        </authorList>
    </citation>
    <scope>GENOME REANNOTATION</scope>
    <source>
        <strain evidence="11">RS</strain>
    </source>
</reference>
<dbReference type="KEGG" id="cim:CIMG_13240"/>
<evidence type="ECO:0000313" key="10">
    <source>
        <dbReference type="EMBL" id="EAS29570.2"/>
    </source>
</evidence>
<accession>A0A0E1RVD1</accession>
<comment type="function">
    <text evidence="1">Core component of nucleosome. Nucleosomes wrap and compact DNA into chromatin, limiting DNA accessibility to the cellular machineries which require DNA as a template. Histones thereby play a central role in transcription regulation, DNA repair, DNA replication and chromosomal stability. DNA accessibility is regulated via a complex set of post-translational modifications of histones, also called histone code, and nucleosome remodeling.</text>
</comment>
<dbReference type="GO" id="GO:0000786">
    <property type="term" value="C:nucleosome"/>
    <property type="evidence" value="ECO:0007669"/>
    <property type="project" value="UniProtKB-KW"/>
</dbReference>
<dbReference type="GO" id="GO:0003677">
    <property type="term" value="F:DNA binding"/>
    <property type="evidence" value="ECO:0007669"/>
    <property type="project" value="InterPro"/>
</dbReference>
<dbReference type="InterPro" id="IPR009072">
    <property type="entry name" value="Histone-fold"/>
</dbReference>
<name>A0A0E1RVD1_COCIM</name>
<dbReference type="InParanoid" id="A0A0E1RVD1"/>
<evidence type="ECO:0000259" key="9">
    <source>
        <dbReference type="Pfam" id="PF00125"/>
    </source>
</evidence>
<evidence type="ECO:0000256" key="3">
    <source>
        <dbReference type="ARBA" id="ARBA00010343"/>
    </source>
</evidence>
<keyword evidence="7" id="KW-0544">Nucleosome core</keyword>
<sequence>MGHVKRRIPAPVPPFKIGRLALICAIKEIHYFQSSTKLILLVALFQQLVWEITLFCHQEHEYCWQHTAIKSLQKTAEAILCTLFECSVMAMVHYKHVTVNINNMKLVLGISAKIGSNYFSLIDTSDHSTPVTTICCLHAAPTPPTTAAATPPPPLLPTTTFLPPPGAVRVSAHQMADIRAPVQFTKPVLEEQEKKEEEKKKKREEKNNNDNEDDDDDD</sequence>
<comment type="subunit">
    <text evidence="4">The nucleosome is a histone octamer containing two molecules each of H2A, H2B, H3 and H4 assembled in one H3-H4 heterotetramer and two H2A-H2B heterodimers. The octamer wraps approximately 147 bp of DNA.</text>
</comment>
<evidence type="ECO:0000256" key="4">
    <source>
        <dbReference type="ARBA" id="ARBA00011538"/>
    </source>
</evidence>
<comment type="similarity">
    <text evidence="3">Belongs to the histone H3 family.</text>
</comment>
<dbReference type="GeneID" id="24164867"/>
<feature type="domain" description="Core Histone H2A/H2B/H3" evidence="9">
    <location>
        <begin position="25"/>
        <end position="108"/>
    </location>
</feature>
<dbReference type="AlphaFoldDB" id="A0A0E1RVD1"/>
<evidence type="ECO:0000256" key="1">
    <source>
        <dbReference type="ARBA" id="ARBA00002001"/>
    </source>
</evidence>
<dbReference type="InterPro" id="IPR007125">
    <property type="entry name" value="H2A/H2B/H3"/>
</dbReference>
<dbReference type="SUPFAM" id="SSF47113">
    <property type="entry name" value="Histone-fold"/>
    <property type="match status" value="1"/>
</dbReference>
<proteinExistence type="inferred from homology"/>
<gene>
    <name evidence="10" type="ORF">CIMG_13240</name>
</gene>
<dbReference type="Proteomes" id="UP000001261">
    <property type="component" value="Unassembled WGS sequence"/>
</dbReference>
<keyword evidence="7" id="KW-0238">DNA-binding</keyword>
<dbReference type="OrthoDB" id="4211898at2759"/>
<dbReference type="PANTHER" id="PTHR11426">
    <property type="entry name" value="HISTONE H3"/>
    <property type="match status" value="1"/>
</dbReference>
<dbReference type="STRING" id="246410.A0A0E1RVD1"/>
<dbReference type="InterPro" id="IPR000164">
    <property type="entry name" value="Histone_H3/CENP-A"/>
</dbReference>
<feature type="region of interest" description="Disordered" evidence="8">
    <location>
        <begin position="181"/>
        <end position="218"/>
    </location>
</feature>
<protein>
    <recommendedName>
        <fullName evidence="5">Histone H3</fullName>
    </recommendedName>
</protein>
<dbReference type="VEuPathDB" id="FungiDB:CIMG_13240"/>
<evidence type="ECO:0000256" key="2">
    <source>
        <dbReference type="ARBA" id="ARBA00004286"/>
    </source>
</evidence>
<reference evidence="11" key="1">
    <citation type="journal article" date="2009" name="Genome Res.">
        <title>Comparative genomic analyses of the human fungal pathogens Coccidioides and their relatives.</title>
        <authorList>
            <person name="Sharpton T.J."/>
            <person name="Stajich J.E."/>
            <person name="Rounsley S.D."/>
            <person name="Gardner M.J."/>
            <person name="Wortman J.R."/>
            <person name="Jordar V.S."/>
            <person name="Maiti R."/>
            <person name="Kodira C.D."/>
            <person name="Neafsey D.E."/>
            <person name="Zeng Q."/>
            <person name="Hung C.-Y."/>
            <person name="McMahan C."/>
            <person name="Muszewska A."/>
            <person name="Grynberg M."/>
            <person name="Mandel M.A."/>
            <person name="Kellner E.M."/>
            <person name="Barker B.M."/>
            <person name="Galgiani J.N."/>
            <person name="Orbach M.J."/>
            <person name="Kirkland T.N."/>
            <person name="Cole G.T."/>
            <person name="Henn M.R."/>
            <person name="Birren B.W."/>
            <person name="Taylor J.W."/>
        </authorList>
    </citation>
    <scope>NUCLEOTIDE SEQUENCE [LARGE SCALE GENOMIC DNA]</scope>
    <source>
        <strain evidence="11">RS</strain>
    </source>
</reference>
<comment type="subcellular location">
    <subcellularLocation>
        <location evidence="2">Chromosome</location>
    </subcellularLocation>
</comment>
<dbReference type="SMART" id="SM00428">
    <property type="entry name" value="H3"/>
    <property type="match status" value="1"/>
</dbReference>
<dbReference type="GO" id="GO:0046982">
    <property type="term" value="F:protein heterodimerization activity"/>
    <property type="evidence" value="ECO:0007669"/>
    <property type="project" value="InterPro"/>
</dbReference>
<dbReference type="GO" id="GO:0030527">
    <property type="term" value="F:structural constituent of chromatin"/>
    <property type="evidence" value="ECO:0007669"/>
    <property type="project" value="InterPro"/>
</dbReference>
<keyword evidence="11" id="KW-1185">Reference proteome</keyword>
<dbReference type="Pfam" id="PF00125">
    <property type="entry name" value="Histone"/>
    <property type="match status" value="1"/>
</dbReference>
<organism evidence="10 11">
    <name type="scientific">Coccidioides immitis (strain RS)</name>
    <name type="common">Valley fever fungus</name>
    <dbReference type="NCBI Taxonomy" id="246410"/>
    <lineage>
        <taxon>Eukaryota</taxon>
        <taxon>Fungi</taxon>
        <taxon>Dikarya</taxon>
        <taxon>Ascomycota</taxon>
        <taxon>Pezizomycotina</taxon>
        <taxon>Eurotiomycetes</taxon>
        <taxon>Eurotiomycetidae</taxon>
        <taxon>Onygenales</taxon>
        <taxon>Onygenaceae</taxon>
        <taxon>Coccidioides</taxon>
    </lineage>
</organism>
<keyword evidence="6" id="KW-0158">Chromosome</keyword>
<evidence type="ECO:0000256" key="8">
    <source>
        <dbReference type="SAM" id="MobiDB-lite"/>
    </source>
</evidence>
<evidence type="ECO:0000256" key="5">
    <source>
        <dbReference type="ARBA" id="ARBA00020835"/>
    </source>
</evidence>
<evidence type="ECO:0000313" key="11">
    <source>
        <dbReference type="Proteomes" id="UP000001261"/>
    </source>
</evidence>
<evidence type="ECO:0000256" key="6">
    <source>
        <dbReference type="ARBA" id="ARBA00022454"/>
    </source>
</evidence>
<feature type="compositionally biased region" description="Basic and acidic residues" evidence="8">
    <location>
        <begin position="188"/>
        <end position="209"/>
    </location>
</feature>
<dbReference type="EMBL" id="GG704913">
    <property type="protein sequence ID" value="EAS29570.2"/>
    <property type="molecule type" value="Genomic_DNA"/>
</dbReference>
<dbReference type="Gene3D" id="1.10.20.10">
    <property type="entry name" value="Histone, subunit A"/>
    <property type="match status" value="1"/>
</dbReference>
<evidence type="ECO:0000256" key="7">
    <source>
        <dbReference type="ARBA" id="ARBA00023269"/>
    </source>
</evidence>